<keyword evidence="2" id="KW-0489">Methyltransferase</keyword>
<dbReference type="KEGG" id="msl:Msil_3873"/>
<dbReference type="eggNOG" id="COG4106">
    <property type="taxonomic scope" value="Bacteria"/>
</dbReference>
<dbReference type="AlphaFoldDB" id="B8EMS6"/>
<accession>B8EMS6</accession>
<feature type="domain" description="Methyltransferase" evidence="1">
    <location>
        <begin position="49"/>
        <end position="134"/>
    </location>
</feature>
<keyword evidence="2" id="KW-0808">Transferase</keyword>
<keyword evidence="3" id="KW-1185">Reference proteome</keyword>
<organism evidence="2 3">
    <name type="scientific">Methylocella silvestris (strain DSM 15510 / CIP 108128 / LMG 27833 / NCIMB 13906 / BL2)</name>
    <dbReference type="NCBI Taxonomy" id="395965"/>
    <lineage>
        <taxon>Bacteria</taxon>
        <taxon>Pseudomonadati</taxon>
        <taxon>Pseudomonadota</taxon>
        <taxon>Alphaproteobacteria</taxon>
        <taxon>Hyphomicrobiales</taxon>
        <taxon>Beijerinckiaceae</taxon>
        <taxon>Methylocella</taxon>
    </lineage>
</organism>
<dbReference type="Proteomes" id="UP000002257">
    <property type="component" value="Chromosome"/>
</dbReference>
<dbReference type="GO" id="GO:0032259">
    <property type="term" value="P:methylation"/>
    <property type="evidence" value="ECO:0007669"/>
    <property type="project" value="UniProtKB-KW"/>
</dbReference>
<dbReference type="HOGENOM" id="CLU_060397_3_1_5"/>
<evidence type="ECO:0000313" key="3">
    <source>
        <dbReference type="Proteomes" id="UP000002257"/>
    </source>
</evidence>
<gene>
    <name evidence="2" type="ordered locus">Msil_3873</name>
</gene>
<dbReference type="SUPFAM" id="SSF53335">
    <property type="entry name" value="S-adenosyl-L-methionine-dependent methyltransferases"/>
    <property type="match status" value="1"/>
</dbReference>
<protein>
    <submittedName>
        <fullName evidence="2">Methyltransferase type 12</fullName>
    </submittedName>
</protein>
<evidence type="ECO:0000313" key="2">
    <source>
        <dbReference type="EMBL" id="ACK52755.1"/>
    </source>
</evidence>
<dbReference type="CDD" id="cd02440">
    <property type="entry name" value="AdoMet_MTases"/>
    <property type="match status" value="1"/>
</dbReference>
<dbReference type="RefSeq" id="WP_012592823.1">
    <property type="nucleotide sequence ID" value="NC_011666.1"/>
</dbReference>
<dbReference type="InterPro" id="IPR041698">
    <property type="entry name" value="Methyltransf_25"/>
</dbReference>
<dbReference type="Gene3D" id="3.40.50.150">
    <property type="entry name" value="Vaccinia Virus protein VP39"/>
    <property type="match status" value="1"/>
</dbReference>
<dbReference type="Pfam" id="PF13649">
    <property type="entry name" value="Methyltransf_25"/>
    <property type="match status" value="1"/>
</dbReference>
<dbReference type="OrthoDB" id="9765084at2"/>
<dbReference type="EMBL" id="CP001280">
    <property type="protein sequence ID" value="ACK52755.1"/>
    <property type="molecule type" value="Genomic_DNA"/>
</dbReference>
<reference evidence="2 3" key="1">
    <citation type="journal article" date="2010" name="J. Bacteriol.">
        <title>Complete genome sequence of the aerobic facultative methanotroph Methylocella silvestris BL2.</title>
        <authorList>
            <person name="Chen Y."/>
            <person name="Crombie A."/>
            <person name="Rahman M.T."/>
            <person name="Dedysh S.N."/>
            <person name="Liesack W."/>
            <person name="Stott M.B."/>
            <person name="Alam M."/>
            <person name="Theisen A.R."/>
            <person name="Murrell J.C."/>
            <person name="Dunfield P.F."/>
        </authorList>
    </citation>
    <scope>NUCLEOTIDE SEQUENCE [LARGE SCALE GENOMIC DNA]</scope>
    <source>
        <strain evidence="3">DSM 15510 / CIP 108128 / LMG 27833 / NCIMB 13906 / BL2</strain>
    </source>
</reference>
<evidence type="ECO:0000259" key="1">
    <source>
        <dbReference type="Pfam" id="PF13649"/>
    </source>
</evidence>
<sequence>MSADADAIVGLYERHADAWVGARLREGRRLYERGWLESFCSLVAVGRSVLDMGCGAGAPIANYLVERGYRVMGVDSSPAMIAMFQARLPGQEAMVADMRRLSLERDFHGLLAWDSFFHLSPDNQTRMFPIFRAHAAPRAALMFTSGPARGEIIGRLEGEPLYHASLDPAEYRHLLDSQGFDVVANVAEDQSCGGRTVWLAQLR</sequence>
<name>B8EMS6_METSB</name>
<dbReference type="InterPro" id="IPR029063">
    <property type="entry name" value="SAM-dependent_MTases_sf"/>
</dbReference>
<proteinExistence type="predicted"/>
<dbReference type="GO" id="GO:0008168">
    <property type="term" value="F:methyltransferase activity"/>
    <property type="evidence" value="ECO:0007669"/>
    <property type="project" value="UniProtKB-KW"/>
</dbReference>